<sequence length="184" mass="19506">MTLTPGGLRRPSPCCRRTGWGSLGGPAHARENRRSAATGTVRQRRVLRKDRGRNTRGTTVSWRALGTSLAAGVIVVSSALCVGVPTAQAKNGDTHITGQGINQTLDCNESALIIVGTGNTINAVGTCWGISVQGSSNIVIADNVINDITVYGFDQTVLFHSGDPLLWDRGRELGMTNRIDRVPA</sequence>
<dbReference type="OrthoDB" id="4762072at2"/>
<evidence type="ECO:0000313" key="3">
    <source>
        <dbReference type="Proteomes" id="UP000320095"/>
    </source>
</evidence>
<dbReference type="Proteomes" id="UP000320095">
    <property type="component" value="Unassembled WGS sequence"/>
</dbReference>
<dbReference type="InterPro" id="IPR021417">
    <property type="entry name" value="DUF3060"/>
</dbReference>
<dbReference type="EMBL" id="RCZG01000004">
    <property type="protein sequence ID" value="TPG34308.1"/>
    <property type="molecule type" value="Genomic_DNA"/>
</dbReference>
<organism evidence="2 3">
    <name type="scientific">Mycolicibacterium hodleri</name>
    <dbReference type="NCBI Taxonomy" id="49897"/>
    <lineage>
        <taxon>Bacteria</taxon>
        <taxon>Bacillati</taxon>
        <taxon>Actinomycetota</taxon>
        <taxon>Actinomycetes</taxon>
        <taxon>Mycobacteriales</taxon>
        <taxon>Mycobacteriaceae</taxon>
        <taxon>Mycolicibacterium</taxon>
    </lineage>
</organism>
<proteinExistence type="predicted"/>
<comment type="caution">
    <text evidence="2">The sequence shown here is derived from an EMBL/GenBank/DDBJ whole genome shotgun (WGS) entry which is preliminary data.</text>
</comment>
<dbReference type="Pfam" id="PF11259">
    <property type="entry name" value="DUF3060"/>
    <property type="match status" value="1"/>
</dbReference>
<protein>
    <submittedName>
        <fullName evidence="2">DUF3060 domain-containing protein</fullName>
    </submittedName>
</protein>
<feature type="region of interest" description="Disordered" evidence="1">
    <location>
        <begin position="1"/>
        <end position="44"/>
    </location>
</feature>
<evidence type="ECO:0000313" key="2">
    <source>
        <dbReference type="EMBL" id="TPG34308.1"/>
    </source>
</evidence>
<accession>A0A502E9A8</accession>
<name>A0A502E9A8_9MYCO</name>
<gene>
    <name evidence="2" type="ORF">EAH80_12055</name>
</gene>
<reference evidence="2 3" key="1">
    <citation type="journal article" date="2019" name="Environ. Microbiol.">
        <title>Species interactions and distinct microbial communities in high Arctic permafrost affected cryosols are associated with the CH4 and CO2 gas fluxes.</title>
        <authorList>
            <person name="Altshuler I."/>
            <person name="Hamel J."/>
            <person name="Turney S."/>
            <person name="Magnuson E."/>
            <person name="Levesque R."/>
            <person name="Greer C."/>
            <person name="Whyte L.G."/>
        </authorList>
    </citation>
    <scope>NUCLEOTIDE SEQUENCE [LARGE SCALE GENOMIC DNA]</scope>
    <source>
        <strain evidence="2 3">S5.20</strain>
    </source>
</reference>
<keyword evidence="3" id="KW-1185">Reference proteome</keyword>
<dbReference type="AlphaFoldDB" id="A0A502E9A8"/>
<evidence type="ECO:0000256" key="1">
    <source>
        <dbReference type="SAM" id="MobiDB-lite"/>
    </source>
</evidence>